<accession>A0AAV2NVG8</accession>
<keyword evidence="4" id="KW-1185">Reference proteome</keyword>
<dbReference type="AlphaFoldDB" id="A0AAV2NVG8"/>
<dbReference type="GO" id="GO:0010165">
    <property type="term" value="P:response to X-ray"/>
    <property type="evidence" value="ECO:0007669"/>
    <property type="project" value="TreeGrafter"/>
</dbReference>
<dbReference type="PANTHER" id="PTHR28559:SF1">
    <property type="entry name" value="DNA REPAIR PROTEIN XRCC4"/>
    <property type="match status" value="1"/>
</dbReference>
<gene>
    <name evidence="3" type="ORF">LPLAT_LOCUS10137</name>
</gene>
<name>A0AAV2NVG8_9HYME</name>
<evidence type="ECO:0000313" key="3">
    <source>
        <dbReference type="EMBL" id="CAL1684534.1"/>
    </source>
</evidence>
<evidence type="ECO:0000259" key="2">
    <source>
        <dbReference type="Pfam" id="PF21924"/>
    </source>
</evidence>
<dbReference type="InterPro" id="IPR010585">
    <property type="entry name" value="DNA_repair_prot_XRCC4"/>
</dbReference>
<reference evidence="3" key="1">
    <citation type="submission" date="2024-04" db="EMBL/GenBank/DDBJ databases">
        <authorList>
            <consortium name="Molecular Ecology Group"/>
        </authorList>
    </citation>
    <scope>NUCLEOTIDE SEQUENCE</scope>
</reference>
<dbReference type="GO" id="GO:0003677">
    <property type="term" value="F:DNA binding"/>
    <property type="evidence" value="ECO:0007669"/>
    <property type="project" value="InterPro"/>
</dbReference>
<dbReference type="GO" id="GO:0005958">
    <property type="term" value="C:DNA-dependent protein kinase-DNA ligase 4 complex"/>
    <property type="evidence" value="ECO:0007669"/>
    <property type="project" value="TreeGrafter"/>
</dbReference>
<dbReference type="Pfam" id="PF21924">
    <property type="entry name" value="XRCC4_CC"/>
    <property type="match status" value="1"/>
</dbReference>
<dbReference type="PANTHER" id="PTHR28559">
    <property type="entry name" value="DNA REPAIR PROTEIN XRCC4"/>
    <property type="match status" value="1"/>
</dbReference>
<dbReference type="GO" id="GO:0032807">
    <property type="term" value="C:DNA ligase IV complex"/>
    <property type="evidence" value="ECO:0007669"/>
    <property type="project" value="TreeGrafter"/>
</dbReference>
<dbReference type="SUPFAM" id="SSF58022">
    <property type="entry name" value="XRCC4, C-terminal oligomerization domain"/>
    <property type="match status" value="1"/>
</dbReference>
<protein>
    <recommendedName>
        <fullName evidence="2">XRCC4 coiled-coil domain-containing protein</fullName>
    </recommendedName>
</protein>
<dbReference type="Proteomes" id="UP001497644">
    <property type="component" value="Chromosome 5"/>
</dbReference>
<evidence type="ECO:0000256" key="1">
    <source>
        <dbReference type="SAM" id="MobiDB-lite"/>
    </source>
</evidence>
<dbReference type="InterPro" id="IPR053962">
    <property type="entry name" value="XRCC4_CC"/>
</dbReference>
<organism evidence="3 4">
    <name type="scientific">Lasius platythorax</name>
    <dbReference type="NCBI Taxonomy" id="488582"/>
    <lineage>
        <taxon>Eukaryota</taxon>
        <taxon>Metazoa</taxon>
        <taxon>Ecdysozoa</taxon>
        <taxon>Arthropoda</taxon>
        <taxon>Hexapoda</taxon>
        <taxon>Insecta</taxon>
        <taxon>Pterygota</taxon>
        <taxon>Neoptera</taxon>
        <taxon>Endopterygota</taxon>
        <taxon>Hymenoptera</taxon>
        <taxon>Apocrita</taxon>
        <taxon>Aculeata</taxon>
        <taxon>Formicoidea</taxon>
        <taxon>Formicidae</taxon>
        <taxon>Formicinae</taxon>
        <taxon>Lasius</taxon>
        <taxon>Lasius</taxon>
    </lineage>
</organism>
<sequence length="301" mass="35160">MINVSVSQLVNQVDKSNFTLYAEWEDTHFKVILLRPCTIPLSGEMHTENANYFLNHLDESFEIYLEKTRHAFSGKNTDIQFFLQDDTFIWKQQNILTRGEIAVYPLSNILIISDILKQLLELYQKCQEEILTLKKENKRLDENNKKLTTDIEEMINIKDNMEKDLYMRFLLLLNAKKKRIRELQKALNSNKQTTKSVYEETTDDESEKSDVESKKMHGTASSNSRKRKVDYKSEQKVAPKSSKINFRKRTNFSSSEESCTSPEPSTSKDKLTLQNIDMCHTIKSKQVLNISEEESEEDLFS</sequence>
<feature type="compositionally biased region" description="Low complexity" evidence="1">
    <location>
        <begin position="253"/>
        <end position="265"/>
    </location>
</feature>
<feature type="domain" description="XRCC4 coiled-coil" evidence="2">
    <location>
        <begin position="111"/>
        <end position="183"/>
    </location>
</feature>
<dbReference type="EMBL" id="OZ034828">
    <property type="protein sequence ID" value="CAL1684534.1"/>
    <property type="molecule type" value="Genomic_DNA"/>
</dbReference>
<dbReference type="GO" id="GO:0006303">
    <property type="term" value="P:double-strand break repair via nonhomologous end joining"/>
    <property type="evidence" value="ECO:0007669"/>
    <property type="project" value="TreeGrafter"/>
</dbReference>
<proteinExistence type="predicted"/>
<dbReference type="InterPro" id="IPR014751">
    <property type="entry name" value="XRCC4-like_C"/>
</dbReference>
<feature type="region of interest" description="Disordered" evidence="1">
    <location>
        <begin position="189"/>
        <end position="272"/>
    </location>
</feature>
<evidence type="ECO:0000313" key="4">
    <source>
        <dbReference type="Proteomes" id="UP001497644"/>
    </source>
</evidence>
<dbReference type="GO" id="GO:0006310">
    <property type="term" value="P:DNA recombination"/>
    <property type="evidence" value="ECO:0007669"/>
    <property type="project" value="InterPro"/>
</dbReference>
<dbReference type="Gene3D" id="1.20.5.370">
    <property type="match status" value="1"/>
</dbReference>